<evidence type="ECO:0000256" key="2">
    <source>
        <dbReference type="ARBA" id="ARBA00022801"/>
    </source>
</evidence>
<gene>
    <name evidence="4" type="ORF">ACFFFR_08180</name>
</gene>
<evidence type="ECO:0000313" key="5">
    <source>
        <dbReference type="Proteomes" id="UP001589862"/>
    </source>
</evidence>
<feature type="domain" description="Peptidase S9 prolyl oligopeptidase catalytic" evidence="3">
    <location>
        <begin position="498"/>
        <end position="706"/>
    </location>
</feature>
<dbReference type="RefSeq" id="WP_377459450.1">
    <property type="nucleotide sequence ID" value="NZ_JBHLUB010000030.1"/>
</dbReference>
<dbReference type="PANTHER" id="PTHR42776:SF13">
    <property type="entry name" value="DIPEPTIDYL-PEPTIDASE 5"/>
    <property type="match status" value="1"/>
</dbReference>
<dbReference type="EMBL" id="JBHLUB010000030">
    <property type="protein sequence ID" value="MFC0582354.1"/>
    <property type="molecule type" value="Genomic_DNA"/>
</dbReference>
<reference evidence="4 5" key="1">
    <citation type="submission" date="2024-09" db="EMBL/GenBank/DDBJ databases">
        <authorList>
            <person name="Sun Q."/>
            <person name="Mori K."/>
        </authorList>
    </citation>
    <scope>NUCLEOTIDE SEQUENCE [LARGE SCALE GENOMIC DNA]</scope>
    <source>
        <strain evidence="4 5">NCAIM B.02604</strain>
    </source>
</reference>
<dbReference type="InterPro" id="IPR011042">
    <property type="entry name" value="6-blade_b-propeller_TolB-like"/>
</dbReference>
<keyword evidence="5" id="KW-1185">Reference proteome</keyword>
<accession>A0ABV6PB66</accession>
<dbReference type="InterPro" id="IPR001375">
    <property type="entry name" value="Peptidase_S9_cat"/>
</dbReference>
<dbReference type="Gene3D" id="3.40.50.1820">
    <property type="entry name" value="alpha/beta hydrolase"/>
    <property type="match status" value="1"/>
</dbReference>
<dbReference type="SUPFAM" id="SSF53474">
    <property type="entry name" value="alpha/beta-Hydrolases"/>
    <property type="match status" value="1"/>
</dbReference>
<evidence type="ECO:0000259" key="3">
    <source>
        <dbReference type="Pfam" id="PF00326"/>
    </source>
</evidence>
<evidence type="ECO:0000256" key="1">
    <source>
        <dbReference type="ARBA" id="ARBA00022729"/>
    </source>
</evidence>
<dbReference type="InterPro" id="IPR029058">
    <property type="entry name" value="AB_hydrolase_fold"/>
</dbReference>
<name>A0ABV6PB66_9MICC</name>
<organism evidence="4 5">
    <name type="scientific">Micrococcoides hystricis</name>
    <dbReference type="NCBI Taxonomy" id="1572761"/>
    <lineage>
        <taxon>Bacteria</taxon>
        <taxon>Bacillati</taxon>
        <taxon>Actinomycetota</taxon>
        <taxon>Actinomycetes</taxon>
        <taxon>Micrococcales</taxon>
        <taxon>Micrococcaceae</taxon>
        <taxon>Micrococcoides</taxon>
    </lineage>
</organism>
<protein>
    <submittedName>
        <fullName evidence="4">S9 family peptidase</fullName>
    </submittedName>
</protein>
<dbReference type="PANTHER" id="PTHR42776">
    <property type="entry name" value="SERINE PEPTIDASE S9 FAMILY MEMBER"/>
    <property type="match status" value="1"/>
</dbReference>
<keyword evidence="2" id="KW-0378">Hydrolase</keyword>
<dbReference type="SUPFAM" id="SSF82171">
    <property type="entry name" value="DPP6 N-terminal domain-like"/>
    <property type="match status" value="1"/>
</dbReference>
<sequence>MSLEASISDYWKDLDHYLALPRLNNLVLSPNGKQLVTTVALLNATGTEYTTQLFAIDPAGEQPARQLTHGAEGAANPVFTSTGDLIFTSARTGQDKGEKNSAAEKQSRLYRLSAGQDGLLAGEAEELYTRSGALVNLLAAKDAETLVAVAAVMPGAASDEEDNKYRALRKDAKVDAIYHASYPIRFWDHDLGPDGPRFGVLEPAADAEDKKKDGEEPDALKHAFAGHRPYASENLSLRLLGDQTEAARRAPVIEADDSQLSPDGTTIAYGIGVGGGKFDQRFAVELLDVASGEVRRILEPVDGEYGPGPFSDCGRYLAIHRVNDTSAENAIWGDVGIYDLHTDELRMLTDRPDHWFAVHGWSADAATLYAGADDGGRYRLFAIDAATGDYKVLADDPDASFIEVNVGPDAIYALRAAIDAVPTPVRIDPATGSVTQLQSLVGANPENLPGTVTEVTTTADDGVPVRAWLVLPEGASAEAPAPLLTFIHGGPVMSWNMWSWRWNPYLLAAHGYAVLLPDPALSTGYGPDFVARGWNSWGEKPYTDLMSIVDETIKRDDIDETKTAALGGSFGGYMANWIAGQTDRFKAIVTHASLWALDQFGPTTDAAFYWDREFSPEGLAKNSPHNNVENINTPMLVIHGDKDYRVPIGEGLRLWWELNTKSKLPAEGLETIHRFLYFPQENHWILSPQHSKIWYQVVTAFLSEHVLGEVQPLPPVLGGTVTS</sequence>
<comment type="caution">
    <text evidence="4">The sequence shown here is derived from an EMBL/GenBank/DDBJ whole genome shotgun (WGS) entry which is preliminary data.</text>
</comment>
<dbReference type="Gene3D" id="2.120.10.30">
    <property type="entry name" value="TolB, C-terminal domain"/>
    <property type="match status" value="2"/>
</dbReference>
<keyword evidence="1" id="KW-0732">Signal</keyword>
<evidence type="ECO:0000313" key="4">
    <source>
        <dbReference type="EMBL" id="MFC0582354.1"/>
    </source>
</evidence>
<dbReference type="Pfam" id="PF00326">
    <property type="entry name" value="Peptidase_S9"/>
    <property type="match status" value="1"/>
</dbReference>
<proteinExistence type="predicted"/>
<dbReference type="Proteomes" id="UP001589862">
    <property type="component" value="Unassembled WGS sequence"/>
</dbReference>